<dbReference type="EMBL" id="JANPWB010000005">
    <property type="protein sequence ID" value="KAJ1190292.1"/>
    <property type="molecule type" value="Genomic_DNA"/>
</dbReference>
<evidence type="ECO:0000256" key="1">
    <source>
        <dbReference type="SAM" id="MobiDB-lite"/>
    </source>
</evidence>
<feature type="region of interest" description="Disordered" evidence="1">
    <location>
        <begin position="22"/>
        <end position="160"/>
    </location>
</feature>
<gene>
    <name evidence="2" type="ORF">NDU88_007030</name>
</gene>
<feature type="compositionally biased region" description="Basic and acidic residues" evidence="1">
    <location>
        <begin position="54"/>
        <end position="87"/>
    </location>
</feature>
<dbReference type="AlphaFoldDB" id="A0AAV7URS6"/>
<keyword evidence="3" id="KW-1185">Reference proteome</keyword>
<comment type="caution">
    <text evidence="2">The sequence shown here is derived from an EMBL/GenBank/DDBJ whole genome shotgun (WGS) entry which is preliminary data.</text>
</comment>
<feature type="compositionally biased region" description="Basic and acidic residues" evidence="1">
    <location>
        <begin position="141"/>
        <end position="153"/>
    </location>
</feature>
<reference evidence="2" key="1">
    <citation type="journal article" date="2022" name="bioRxiv">
        <title>Sequencing and chromosome-scale assembly of the giantPleurodeles waltlgenome.</title>
        <authorList>
            <person name="Brown T."/>
            <person name="Elewa A."/>
            <person name="Iarovenko S."/>
            <person name="Subramanian E."/>
            <person name="Araus A.J."/>
            <person name="Petzold A."/>
            <person name="Susuki M."/>
            <person name="Suzuki K.-i.T."/>
            <person name="Hayashi T."/>
            <person name="Toyoda A."/>
            <person name="Oliveira C."/>
            <person name="Osipova E."/>
            <person name="Leigh N.D."/>
            <person name="Simon A."/>
            <person name="Yun M.H."/>
        </authorList>
    </citation>
    <scope>NUCLEOTIDE SEQUENCE</scope>
    <source>
        <strain evidence="2">20211129_DDA</strain>
        <tissue evidence="2">Liver</tissue>
    </source>
</reference>
<evidence type="ECO:0000313" key="3">
    <source>
        <dbReference type="Proteomes" id="UP001066276"/>
    </source>
</evidence>
<accession>A0AAV7URS6</accession>
<feature type="compositionally biased region" description="Basic residues" evidence="1">
    <location>
        <begin position="114"/>
        <end position="125"/>
    </location>
</feature>
<sequence>MGECPGGTTKSYIWRNMHANPEIQGCEAAPEEEEEERSAKKDGMGEKEADEEDGYGRDPEKVDTRLKDPRKEEDTENRKEVAGKRQESVGGPGQTEHVGKTRSQTKEADTRVPRGTKKSYIRRNAHANPEIEGCEVVPEEEERRAKKEDASEKEADEEDA</sequence>
<proteinExistence type="predicted"/>
<feature type="compositionally biased region" description="Basic and acidic residues" evidence="1">
    <location>
        <begin position="37"/>
        <end position="47"/>
    </location>
</feature>
<evidence type="ECO:0000313" key="2">
    <source>
        <dbReference type="EMBL" id="KAJ1190292.1"/>
    </source>
</evidence>
<name>A0AAV7URS6_PLEWA</name>
<organism evidence="2 3">
    <name type="scientific">Pleurodeles waltl</name>
    <name type="common">Iberian ribbed newt</name>
    <dbReference type="NCBI Taxonomy" id="8319"/>
    <lineage>
        <taxon>Eukaryota</taxon>
        <taxon>Metazoa</taxon>
        <taxon>Chordata</taxon>
        <taxon>Craniata</taxon>
        <taxon>Vertebrata</taxon>
        <taxon>Euteleostomi</taxon>
        <taxon>Amphibia</taxon>
        <taxon>Batrachia</taxon>
        <taxon>Caudata</taxon>
        <taxon>Salamandroidea</taxon>
        <taxon>Salamandridae</taxon>
        <taxon>Pleurodelinae</taxon>
        <taxon>Pleurodeles</taxon>
    </lineage>
</organism>
<protein>
    <submittedName>
        <fullName evidence="2">Uncharacterized protein</fullName>
    </submittedName>
</protein>
<dbReference type="Proteomes" id="UP001066276">
    <property type="component" value="Chromosome 3_1"/>
</dbReference>